<protein>
    <recommendedName>
        <fullName evidence="3">SET domain-containing protein</fullName>
    </recommendedName>
</protein>
<dbReference type="CDD" id="cd20071">
    <property type="entry name" value="SET_SMYD"/>
    <property type="match status" value="1"/>
</dbReference>
<evidence type="ECO:0000256" key="2">
    <source>
        <dbReference type="SAM" id="MobiDB-lite"/>
    </source>
</evidence>
<gene>
    <name evidence="4" type="ORF">C6P46_002460</name>
</gene>
<evidence type="ECO:0000313" key="5">
    <source>
        <dbReference type="Proteomes" id="UP000777482"/>
    </source>
</evidence>
<dbReference type="SMART" id="SM00317">
    <property type="entry name" value="SET"/>
    <property type="match status" value="1"/>
</dbReference>
<reference evidence="4 5" key="1">
    <citation type="submission" date="2020-11" db="EMBL/GenBank/DDBJ databases">
        <title>Kefir isolates.</title>
        <authorList>
            <person name="Marcisauskas S."/>
            <person name="Kim Y."/>
            <person name="Blasche S."/>
        </authorList>
    </citation>
    <scope>NUCLEOTIDE SEQUENCE [LARGE SCALE GENOMIC DNA]</scope>
    <source>
        <strain evidence="4 5">KR</strain>
    </source>
</reference>
<feature type="region of interest" description="Disordered" evidence="2">
    <location>
        <begin position="1"/>
        <end position="35"/>
    </location>
</feature>
<evidence type="ECO:0000256" key="1">
    <source>
        <dbReference type="PROSITE-ProRule" id="PRU00339"/>
    </source>
</evidence>
<sequence>MGRTAPRGAKRAPLTAKPAPSAASSKEAPGYLSSSTTGTMLDDLQLLEDAREISHAYFLAMLDWMAHSASLKQRDAISKASTLVRDDPTAENLAKATEIFYELALEAQLLGKLYPELGNEPAFLRVLAKMTVQAYLDSLAGKDYFGDADEPPTSVNSAGTDVGSQPSEQPCSCSNCRGRQKLSSEDLEGTFCAADLPQAALGEIEVAEAYNRQFDRPARKPTPSVRKKLLEKARRRRAEYDTPTSMESTMNFVGLRKPFSSTPLHELNPIRISEMQVPRIHSGRYLLCRIISPPVSGQCLSFVVEDQDGRAEHVCIFNHPLERLLTGNVLDQLLPIGQALVIREPVFARALRGKSIVIRIDSPTDYAFLPQSAALLDGAKWASELPEPNLSVELLRLKGNEHMGGGFYGCAAHLHLDNFASCHRDASIVLAYLAQGVAGPPLAEKKARYRRASALHGLRRFERALEEYTRVLDMDSDQDNALFGKAAVEMALEQSREGTYGWDQIDPLALKRIRRNDTLTMGDFFGPIKVVDMPQRQGGRGVIATRDIDAGELLLLELPFAVGSLWLGTSSYGFDLRAGTLCEGAKGELLRRLAKIIVDDPGAASRVRALYGGEAFPPSGKLSFDMQERDEPSLFGLPADVDIERLEAIIQLNAVASLSSLNLEEGDHRAYWSSDTTGLFLGASAFNHACGANALRRVTKHYVTIRARKPIKAGEEVTVPYIAVDAPRRLFDEIMKTHFGKAGCPCPECVAERAEDPDQKRFRKELVAVEYAAVQATVSQPSTFSKRAGLRTRMRLMLEYLEASYGSSNRSIRLTLAQQYSVYAHATETKSSADYKILVEYELKSLRCLGAEFVVGPATADIVALPLPNSGEQLHVRLIYLARDCVLCRIPHVEREVRRWIRAAWLATNMEFGWSWEYFIERQKRTLEECNLWRFVASWKPSIFSFIVCKFQLFAEPAHRTASRDLKRLRLQKLTTVIDGSELLLRLFIPLECASL</sequence>
<feature type="compositionally biased region" description="Polar residues" evidence="2">
    <location>
        <begin position="153"/>
        <end position="173"/>
    </location>
</feature>
<dbReference type="SUPFAM" id="SSF48452">
    <property type="entry name" value="TPR-like"/>
    <property type="match status" value="1"/>
</dbReference>
<dbReference type="Gene3D" id="1.25.40.10">
    <property type="entry name" value="Tetratricopeptide repeat domain"/>
    <property type="match status" value="1"/>
</dbReference>
<feature type="domain" description="SET" evidence="3">
    <location>
        <begin position="526"/>
        <end position="722"/>
    </location>
</feature>
<dbReference type="InterPro" id="IPR019734">
    <property type="entry name" value="TPR_rpt"/>
</dbReference>
<dbReference type="InterPro" id="IPR011990">
    <property type="entry name" value="TPR-like_helical_dom_sf"/>
</dbReference>
<comment type="caution">
    <text evidence="4">The sequence shown here is derived from an EMBL/GenBank/DDBJ whole genome shotgun (WGS) entry which is preliminary data.</text>
</comment>
<organism evidence="4 5">
    <name type="scientific">Rhodotorula mucilaginosa</name>
    <name type="common">Yeast</name>
    <name type="synonym">Rhodotorula rubra</name>
    <dbReference type="NCBI Taxonomy" id="5537"/>
    <lineage>
        <taxon>Eukaryota</taxon>
        <taxon>Fungi</taxon>
        <taxon>Dikarya</taxon>
        <taxon>Basidiomycota</taxon>
        <taxon>Pucciniomycotina</taxon>
        <taxon>Microbotryomycetes</taxon>
        <taxon>Sporidiobolales</taxon>
        <taxon>Sporidiobolaceae</taxon>
        <taxon>Rhodotorula</taxon>
    </lineage>
</organism>
<keyword evidence="5" id="KW-1185">Reference proteome</keyword>
<accession>A0A9P6W3J4</accession>
<dbReference type="InterPro" id="IPR053209">
    <property type="entry name" value="Gramillin-biosynth_MTr"/>
</dbReference>
<dbReference type="SUPFAM" id="SSF82199">
    <property type="entry name" value="SET domain"/>
    <property type="match status" value="1"/>
</dbReference>
<dbReference type="PROSITE" id="PS50280">
    <property type="entry name" value="SET"/>
    <property type="match status" value="1"/>
</dbReference>
<feature type="repeat" description="TPR" evidence="1">
    <location>
        <begin position="445"/>
        <end position="478"/>
    </location>
</feature>
<dbReference type="PANTHER" id="PTHR47643:SF2">
    <property type="entry name" value="TPR DOMAIN PROTEIN (AFU_ORTHOLOGUE AFUA_5G12710)"/>
    <property type="match status" value="1"/>
</dbReference>
<proteinExistence type="predicted"/>
<dbReference type="InterPro" id="IPR001214">
    <property type="entry name" value="SET_dom"/>
</dbReference>
<dbReference type="OrthoDB" id="5945798at2759"/>
<name>A0A9P6W3J4_RHOMI</name>
<dbReference type="Gene3D" id="2.170.270.10">
    <property type="entry name" value="SET domain"/>
    <property type="match status" value="1"/>
</dbReference>
<evidence type="ECO:0000313" key="4">
    <source>
        <dbReference type="EMBL" id="KAG0663564.1"/>
    </source>
</evidence>
<dbReference type="Pfam" id="PF00856">
    <property type="entry name" value="SET"/>
    <property type="match status" value="1"/>
</dbReference>
<feature type="region of interest" description="Disordered" evidence="2">
    <location>
        <begin position="147"/>
        <end position="173"/>
    </location>
</feature>
<dbReference type="PANTHER" id="PTHR47643">
    <property type="entry name" value="TPR DOMAIN PROTEIN (AFU_ORTHOLOGUE AFUA_5G12710)"/>
    <property type="match status" value="1"/>
</dbReference>
<dbReference type="PROSITE" id="PS50005">
    <property type="entry name" value="TPR"/>
    <property type="match status" value="1"/>
</dbReference>
<feature type="compositionally biased region" description="Low complexity" evidence="2">
    <location>
        <begin position="16"/>
        <end position="29"/>
    </location>
</feature>
<evidence type="ECO:0000259" key="3">
    <source>
        <dbReference type="PROSITE" id="PS50280"/>
    </source>
</evidence>
<dbReference type="EMBL" id="PUHQ01000019">
    <property type="protein sequence ID" value="KAG0663564.1"/>
    <property type="molecule type" value="Genomic_DNA"/>
</dbReference>
<keyword evidence="1" id="KW-0802">TPR repeat</keyword>
<dbReference type="Proteomes" id="UP000777482">
    <property type="component" value="Unassembled WGS sequence"/>
</dbReference>
<dbReference type="InterPro" id="IPR046341">
    <property type="entry name" value="SET_dom_sf"/>
</dbReference>
<dbReference type="AlphaFoldDB" id="A0A9P6W3J4"/>